<dbReference type="PANTHER" id="PTHR19328:SF13">
    <property type="entry name" value="HIPL1 PROTEIN"/>
    <property type="match status" value="1"/>
</dbReference>
<reference evidence="3 4" key="1">
    <citation type="submission" date="2016-10" db="EMBL/GenBank/DDBJ databases">
        <authorList>
            <person name="de Groot N.N."/>
        </authorList>
    </citation>
    <scope>NUCLEOTIDE SEQUENCE [LARGE SCALE GENOMIC DNA]</scope>
    <source>
        <strain evidence="3 4">DSM 21741</strain>
    </source>
</reference>
<dbReference type="EMBL" id="LT629749">
    <property type="protein sequence ID" value="SDT37658.1"/>
    <property type="molecule type" value="Genomic_DNA"/>
</dbReference>
<sequence length="376" mass="40285">MSRWKSWTAAAGLTGALGASFLVAGPTDVAEAAPTLKYTTVVQGLTIPWDITWVGPVMLFDERDGSLFSKRGSAAARKVSFPLPKPYVNSEGGLLGMVADPKAASNKLFYTCSTSASAKDVRVLRWRLTSDTRAVAVGKPLVTGIPLTSGRHTGCRLRFSPKGVLYIGTGDAAVGTNPQKKSSLGGKVLRVYSSGTIPKTNPFYSSGGNARYVWNYGHRNVQGLAVRPATGQLFTAEHGSDRDDEVNLVRKGANYGWNPVPGYNEAVPMTDRQKYPKAVSAVWRSGNPTVATSGLTFLSGKRWETWNGALAVAELKGQDVRLLFLDKAGKVTSTRTMPGADRFGRIRTLQQGPDGLLYLTTSNGGGKDRIIRVTPS</sequence>
<keyword evidence="4" id="KW-1185">Reference proteome</keyword>
<dbReference type="OrthoDB" id="9770043at2"/>
<protein>
    <submittedName>
        <fullName evidence="3">Glucose/arabinose dehydrogenase, beta-propeller fold</fullName>
    </submittedName>
</protein>
<dbReference type="Gene3D" id="2.120.10.30">
    <property type="entry name" value="TolB, C-terminal domain"/>
    <property type="match status" value="1"/>
</dbReference>
<keyword evidence="1" id="KW-0732">Signal</keyword>
<dbReference type="Proteomes" id="UP000199092">
    <property type="component" value="Chromosome I"/>
</dbReference>
<feature type="chain" id="PRO_5039542885" evidence="1">
    <location>
        <begin position="25"/>
        <end position="376"/>
    </location>
</feature>
<organism evidence="3 4">
    <name type="scientific">Friedmanniella luteola</name>
    <dbReference type="NCBI Taxonomy" id="546871"/>
    <lineage>
        <taxon>Bacteria</taxon>
        <taxon>Bacillati</taxon>
        <taxon>Actinomycetota</taxon>
        <taxon>Actinomycetes</taxon>
        <taxon>Propionibacteriales</taxon>
        <taxon>Nocardioidaceae</taxon>
        <taxon>Friedmanniella</taxon>
    </lineage>
</organism>
<dbReference type="InterPro" id="IPR011042">
    <property type="entry name" value="6-blade_b-propeller_TolB-like"/>
</dbReference>
<dbReference type="InterPro" id="IPR011041">
    <property type="entry name" value="Quinoprot_gluc/sorb_DH_b-prop"/>
</dbReference>
<dbReference type="InterPro" id="IPR012938">
    <property type="entry name" value="Glc/Sorbosone_DH"/>
</dbReference>
<dbReference type="PANTHER" id="PTHR19328">
    <property type="entry name" value="HEDGEHOG-INTERACTING PROTEIN"/>
    <property type="match status" value="1"/>
</dbReference>
<evidence type="ECO:0000313" key="3">
    <source>
        <dbReference type="EMBL" id="SDT37658.1"/>
    </source>
</evidence>
<evidence type="ECO:0000313" key="4">
    <source>
        <dbReference type="Proteomes" id="UP000199092"/>
    </source>
</evidence>
<name>A0A1H1ZVA8_9ACTN</name>
<evidence type="ECO:0000256" key="1">
    <source>
        <dbReference type="SAM" id="SignalP"/>
    </source>
</evidence>
<feature type="signal peptide" evidence="1">
    <location>
        <begin position="1"/>
        <end position="24"/>
    </location>
</feature>
<proteinExistence type="predicted"/>
<feature type="domain" description="Glucose/Sorbosone dehydrogenase" evidence="2">
    <location>
        <begin position="45"/>
        <end position="367"/>
    </location>
</feature>
<dbReference type="STRING" id="546871.SAMN04488543_4033"/>
<evidence type="ECO:0000259" key="2">
    <source>
        <dbReference type="Pfam" id="PF07995"/>
    </source>
</evidence>
<gene>
    <name evidence="3" type="ORF">SAMN04488543_4033</name>
</gene>
<accession>A0A1H1ZVA8</accession>
<dbReference type="SUPFAM" id="SSF50952">
    <property type="entry name" value="Soluble quinoprotein glucose dehydrogenase"/>
    <property type="match status" value="1"/>
</dbReference>
<dbReference type="AlphaFoldDB" id="A0A1H1ZVA8"/>
<dbReference type="Pfam" id="PF07995">
    <property type="entry name" value="GSDH"/>
    <property type="match status" value="1"/>
</dbReference>
<dbReference type="RefSeq" id="WP_091415364.1">
    <property type="nucleotide sequence ID" value="NZ_LT629749.1"/>
</dbReference>